<keyword evidence="2" id="KW-0805">Transcription regulation</keyword>
<proteinExistence type="inferred from homology"/>
<dbReference type="FunFam" id="1.10.10.10:FF:000001">
    <property type="entry name" value="LysR family transcriptional regulator"/>
    <property type="match status" value="1"/>
</dbReference>
<dbReference type="GO" id="GO:0003700">
    <property type="term" value="F:DNA-binding transcription factor activity"/>
    <property type="evidence" value="ECO:0007669"/>
    <property type="project" value="InterPro"/>
</dbReference>
<dbReference type="AlphaFoldDB" id="A0A1I3WCK9"/>
<dbReference type="InterPro" id="IPR000847">
    <property type="entry name" value="LysR_HTH_N"/>
</dbReference>
<evidence type="ECO:0000313" key="7">
    <source>
        <dbReference type="Proteomes" id="UP000198924"/>
    </source>
</evidence>
<dbReference type="GO" id="GO:0006351">
    <property type="term" value="P:DNA-templated transcription"/>
    <property type="evidence" value="ECO:0007669"/>
    <property type="project" value="TreeGrafter"/>
</dbReference>
<organism evidence="6 7">
    <name type="scientific">Methylophaga sulfidovorans</name>
    <dbReference type="NCBI Taxonomy" id="45496"/>
    <lineage>
        <taxon>Bacteria</taxon>
        <taxon>Pseudomonadati</taxon>
        <taxon>Pseudomonadota</taxon>
        <taxon>Gammaproteobacteria</taxon>
        <taxon>Thiotrichales</taxon>
        <taxon>Piscirickettsiaceae</taxon>
        <taxon>Methylophaga</taxon>
    </lineage>
</organism>
<dbReference type="Proteomes" id="UP000198924">
    <property type="component" value="Unassembled WGS sequence"/>
</dbReference>
<dbReference type="OrthoDB" id="8885940at2"/>
<evidence type="ECO:0000256" key="2">
    <source>
        <dbReference type="ARBA" id="ARBA00023015"/>
    </source>
</evidence>
<dbReference type="Pfam" id="PF00126">
    <property type="entry name" value="HTH_1"/>
    <property type="match status" value="1"/>
</dbReference>
<dbReference type="EMBL" id="FOSH01000004">
    <property type="protein sequence ID" value="SFK05235.1"/>
    <property type="molecule type" value="Genomic_DNA"/>
</dbReference>
<dbReference type="RefSeq" id="WP_091711989.1">
    <property type="nucleotide sequence ID" value="NZ_FOSH01000004.1"/>
</dbReference>
<sequence length="306" mass="34103">MDTMRGVESFVRSVELGSLAAASRRLGISAAAVSQNIARLESALGTRLLTRTTRSLALTDTGEVYYQRVKGLLQEMELAAEAVSFVEGKVSGKLKIACSAAFARHVLAPLLPAFYEQYPELSIELIASDRHVDHRQEGIDVSIRIREQLDERLVANRLTTVPLVYCASPAYLDKNGIPDSIAELRQHRCLLFKIPVDEKIVGWSFLRHGQRFQPEVRTAMVCDDIDMLANITLAGGGIARIAAFVVTQHVAEGRLIPLFEEGSHSELHGEPEPLDYYFCVADRFAKTLKVRVFQDFLHQNLPTNWV</sequence>
<dbReference type="InterPro" id="IPR058163">
    <property type="entry name" value="LysR-type_TF_proteobact-type"/>
</dbReference>
<comment type="similarity">
    <text evidence="1">Belongs to the LysR transcriptional regulatory family.</text>
</comment>
<dbReference type="PANTHER" id="PTHR30537:SF17">
    <property type="entry name" value="LYSR-FAMILY REGULATORY PROTEIN"/>
    <property type="match status" value="1"/>
</dbReference>
<evidence type="ECO:0000259" key="5">
    <source>
        <dbReference type="PROSITE" id="PS50931"/>
    </source>
</evidence>
<dbReference type="InterPro" id="IPR005119">
    <property type="entry name" value="LysR_subst-bd"/>
</dbReference>
<keyword evidence="4" id="KW-0804">Transcription</keyword>
<dbReference type="SUPFAM" id="SSF53850">
    <property type="entry name" value="Periplasmic binding protein-like II"/>
    <property type="match status" value="1"/>
</dbReference>
<evidence type="ECO:0000313" key="6">
    <source>
        <dbReference type="EMBL" id="SFK05235.1"/>
    </source>
</evidence>
<dbReference type="Gene3D" id="1.10.10.10">
    <property type="entry name" value="Winged helix-like DNA-binding domain superfamily/Winged helix DNA-binding domain"/>
    <property type="match status" value="1"/>
</dbReference>
<dbReference type="PROSITE" id="PS50931">
    <property type="entry name" value="HTH_LYSR"/>
    <property type="match status" value="1"/>
</dbReference>
<dbReference type="InterPro" id="IPR036390">
    <property type="entry name" value="WH_DNA-bd_sf"/>
</dbReference>
<keyword evidence="7" id="KW-1185">Reference proteome</keyword>
<dbReference type="STRING" id="45496.SAMN04488079_104144"/>
<accession>A0A1I3WCK9</accession>
<dbReference type="PANTHER" id="PTHR30537">
    <property type="entry name" value="HTH-TYPE TRANSCRIPTIONAL REGULATOR"/>
    <property type="match status" value="1"/>
</dbReference>
<evidence type="ECO:0000256" key="4">
    <source>
        <dbReference type="ARBA" id="ARBA00023163"/>
    </source>
</evidence>
<name>A0A1I3WCK9_9GAMM</name>
<dbReference type="SUPFAM" id="SSF46785">
    <property type="entry name" value="Winged helix' DNA-binding domain"/>
    <property type="match status" value="1"/>
</dbReference>
<dbReference type="GO" id="GO:0043565">
    <property type="term" value="F:sequence-specific DNA binding"/>
    <property type="evidence" value="ECO:0007669"/>
    <property type="project" value="TreeGrafter"/>
</dbReference>
<protein>
    <submittedName>
        <fullName evidence="6">DNA-binding transcriptional regulator, LysR family</fullName>
    </submittedName>
</protein>
<gene>
    <name evidence="6" type="ORF">SAMN04488079_104144</name>
</gene>
<dbReference type="CDD" id="cd08422">
    <property type="entry name" value="PBP2_CrgA_like"/>
    <property type="match status" value="1"/>
</dbReference>
<keyword evidence="3 6" id="KW-0238">DNA-binding</keyword>
<feature type="domain" description="HTH lysR-type" evidence="5">
    <location>
        <begin position="1"/>
        <end position="59"/>
    </location>
</feature>
<reference evidence="7" key="1">
    <citation type="submission" date="2016-10" db="EMBL/GenBank/DDBJ databases">
        <authorList>
            <person name="Varghese N."/>
            <person name="Submissions S."/>
        </authorList>
    </citation>
    <scope>NUCLEOTIDE SEQUENCE [LARGE SCALE GENOMIC DNA]</scope>
    <source>
        <strain evidence="7">DSM 11578</strain>
    </source>
</reference>
<dbReference type="Pfam" id="PF03466">
    <property type="entry name" value="LysR_substrate"/>
    <property type="match status" value="1"/>
</dbReference>
<evidence type="ECO:0000256" key="3">
    <source>
        <dbReference type="ARBA" id="ARBA00023125"/>
    </source>
</evidence>
<evidence type="ECO:0000256" key="1">
    <source>
        <dbReference type="ARBA" id="ARBA00009437"/>
    </source>
</evidence>
<dbReference type="InterPro" id="IPR036388">
    <property type="entry name" value="WH-like_DNA-bd_sf"/>
</dbReference>
<dbReference type="Gene3D" id="3.40.190.290">
    <property type="match status" value="1"/>
</dbReference>